<organism evidence="3 4">
    <name type="scientific">Fundicoccus culcitae</name>
    <dbReference type="NCBI Taxonomy" id="2969821"/>
    <lineage>
        <taxon>Bacteria</taxon>
        <taxon>Bacillati</taxon>
        <taxon>Bacillota</taxon>
        <taxon>Bacilli</taxon>
        <taxon>Lactobacillales</taxon>
        <taxon>Aerococcaceae</taxon>
        <taxon>Fundicoccus</taxon>
    </lineage>
</organism>
<evidence type="ECO:0000313" key="4">
    <source>
        <dbReference type="Proteomes" id="UP001315967"/>
    </source>
</evidence>
<dbReference type="SMART" id="SM00852">
    <property type="entry name" value="MoCF_biosynth"/>
    <property type="match status" value="1"/>
</dbReference>
<reference evidence="3 4" key="1">
    <citation type="submission" date="2022-08" db="EMBL/GenBank/DDBJ databases">
        <title>Aerococcaceae sp. nov isolated from spoiled eye mask.</title>
        <authorList>
            <person name="Zhou G."/>
            <person name="Xie X.-B."/>
            <person name="Shi Q.-S."/>
            <person name="Wang Y.-S."/>
            <person name="Wen X."/>
            <person name="Peng H."/>
            <person name="Yang X.-J."/>
            <person name="Tao H.-B."/>
            <person name="Huang X.-M."/>
        </authorList>
    </citation>
    <scope>NUCLEOTIDE SEQUENCE [LARGE SCALE GENOMIC DNA]</scope>
    <source>
        <strain evidence="4">DM20194951</strain>
    </source>
</reference>
<dbReference type="CDD" id="cd00885">
    <property type="entry name" value="cinA"/>
    <property type="match status" value="1"/>
</dbReference>
<dbReference type="Pfam" id="PF00994">
    <property type="entry name" value="MoCF_biosynth"/>
    <property type="match status" value="1"/>
</dbReference>
<dbReference type="HAMAP" id="MF_00226_B">
    <property type="entry name" value="CinA_B"/>
    <property type="match status" value="1"/>
</dbReference>
<dbReference type="NCBIfam" id="NF001813">
    <property type="entry name" value="PRK00549.1"/>
    <property type="match status" value="1"/>
</dbReference>
<comment type="similarity">
    <text evidence="1">Belongs to the CinA family.</text>
</comment>
<feature type="domain" description="MoaB/Mog" evidence="2">
    <location>
        <begin position="4"/>
        <end position="174"/>
    </location>
</feature>
<dbReference type="NCBIfam" id="TIGR00200">
    <property type="entry name" value="cinA_nterm"/>
    <property type="match status" value="1"/>
</dbReference>
<dbReference type="Gene3D" id="3.30.70.2860">
    <property type="match status" value="1"/>
</dbReference>
<dbReference type="InterPro" id="IPR050101">
    <property type="entry name" value="CinA"/>
</dbReference>
<dbReference type="Proteomes" id="UP001315967">
    <property type="component" value="Chromosome"/>
</dbReference>
<dbReference type="InterPro" id="IPR036653">
    <property type="entry name" value="CinA-like_C"/>
</dbReference>
<evidence type="ECO:0000313" key="3">
    <source>
        <dbReference type="EMBL" id="UUX34566.1"/>
    </source>
</evidence>
<dbReference type="Pfam" id="PF02464">
    <property type="entry name" value="CinA"/>
    <property type="match status" value="1"/>
</dbReference>
<dbReference type="PIRSF" id="PIRSF006728">
    <property type="entry name" value="CinA"/>
    <property type="match status" value="1"/>
</dbReference>
<dbReference type="Gene3D" id="3.90.950.20">
    <property type="entry name" value="CinA-like"/>
    <property type="match status" value="1"/>
</dbReference>
<dbReference type="InterPro" id="IPR001453">
    <property type="entry name" value="MoaB/Mog_dom"/>
</dbReference>
<dbReference type="NCBIfam" id="TIGR00199">
    <property type="entry name" value="PncC_domain"/>
    <property type="match status" value="1"/>
</dbReference>
<dbReference type="InterPro" id="IPR041424">
    <property type="entry name" value="CinA_KH"/>
</dbReference>
<dbReference type="SUPFAM" id="SSF53218">
    <property type="entry name" value="Molybdenum cofactor biosynthesis proteins"/>
    <property type="match status" value="1"/>
</dbReference>
<evidence type="ECO:0000256" key="1">
    <source>
        <dbReference type="HAMAP-Rule" id="MF_00226"/>
    </source>
</evidence>
<dbReference type="InterPro" id="IPR008136">
    <property type="entry name" value="CinA_C"/>
</dbReference>
<dbReference type="InterPro" id="IPR036425">
    <property type="entry name" value="MoaB/Mog-like_dom_sf"/>
</dbReference>
<name>A0ABY5P750_9LACT</name>
<dbReference type="PANTHER" id="PTHR13939">
    <property type="entry name" value="NICOTINAMIDE-NUCLEOTIDE AMIDOHYDROLASE PNCC"/>
    <property type="match status" value="1"/>
</dbReference>
<dbReference type="RefSeq" id="WP_313794066.1">
    <property type="nucleotide sequence ID" value="NZ_CP102453.1"/>
</dbReference>
<protein>
    <recommendedName>
        <fullName evidence="1">Putative competence-damage inducible protein</fullName>
    </recommendedName>
</protein>
<keyword evidence="4" id="KW-1185">Reference proteome</keyword>
<proteinExistence type="inferred from homology"/>
<sequence length="418" mass="46148">MKAEIIAVGTELLMGYIVNTNTAVVSQKLLDMGIGVYYQQVVGDNEERLVEALKLADSRSDLIILTGGIGPTRDDITKFVVAKYYQTELIQDERQWEKIQSYFASQNRQLSETDYFQALTFSDGTSFFNEVGLACGSALHLEINNKSKVVITLPGPPFEMEHMFDHYARDYINAIFHPNSVIESLYLNFFGLGEAQIAIQLDDLITSQSKPTIAIYAKPKLVTVRLTANAYLAQQAQALNQELANIIINRLSSAFLGYGQNYTIEEDVVQLLIQHKKTLSLAESVTGGLVLESLTDIEGVSKVLKGGFVTYTNQAKIDLLKISPQLIEDNSVVSPQVAQAMAEACIKICGTDFALGLTGVAGPDTLEGHPVGQVFIALAQKNSETQVIELNIPNKPRHVIRYQSKNEALNLIRELLKK</sequence>
<dbReference type="SUPFAM" id="SSF142433">
    <property type="entry name" value="CinA-like"/>
    <property type="match status" value="1"/>
</dbReference>
<dbReference type="Pfam" id="PF18146">
    <property type="entry name" value="CinA_KH"/>
    <property type="match status" value="1"/>
</dbReference>
<dbReference type="InterPro" id="IPR008135">
    <property type="entry name" value="Competence-induced_CinA"/>
</dbReference>
<dbReference type="PANTHER" id="PTHR13939:SF0">
    <property type="entry name" value="NMN AMIDOHYDROLASE-LIKE PROTEIN YFAY"/>
    <property type="match status" value="1"/>
</dbReference>
<evidence type="ECO:0000259" key="2">
    <source>
        <dbReference type="SMART" id="SM00852"/>
    </source>
</evidence>
<accession>A0ABY5P750</accession>
<gene>
    <name evidence="1" type="primary">cinA</name>
    <name evidence="3" type="ORF">NRE15_02640</name>
</gene>
<dbReference type="Gene3D" id="3.40.980.10">
    <property type="entry name" value="MoaB/Mog-like domain"/>
    <property type="match status" value="1"/>
</dbReference>
<dbReference type="EMBL" id="CP102453">
    <property type="protein sequence ID" value="UUX34566.1"/>
    <property type="molecule type" value="Genomic_DNA"/>
</dbReference>